<evidence type="ECO:0000313" key="4">
    <source>
        <dbReference type="Proteomes" id="UP000297776"/>
    </source>
</evidence>
<keyword evidence="2" id="KW-0472">Membrane</keyword>
<dbReference type="RefSeq" id="WP_134381759.1">
    <property type="nucleotide sequence ID" value="NZ_SORX01000005.1"/>
</dbReference>
<feature type="region of interest" description="Disordered" evidence="1">
    <location>
        <begin position="1"/>
        <end position="22"/>
    </location>
</feature>
<name>A0A4Y8LF25_9BACL</name>
<dbReference type="EMBL" id="SORX01000005">
    <property type="protein sequence ID" value="TFE01139.1"/>
    <property type="molecule type" value="Genomic_DNA"/>
</dbReference>
<keyword evidence="2" id="KW-1133">Transmembrane helix</keyword>
<gene>
    <name evidence="3" type="ORF">E2626_10795</name>
</gene>
<feature type="transmembrane region" description="Helical" evidence="2">
    <location>
        <begin position="54"/>
        <end position="84"/>
    </location>
</feature>
<protein>
    <submittedName>
        <fullName evidence="3">DUF4190 domain-containing protein</fullName>
    </submittedName>
</protein>
<keyword evidence="2" id="KW-0812">Transmembrane</keyword>
<dbReference type="InterPro" id="IPR055338">
    <property type="entry name" value="YqfX-like"/>
</dbReference>
<sequence>MNDEKNEEKNKEIPEAQQFDEEIGNELSQMSPSWYADTERKRDGVIKNTNKGIWLAYASIILGILAFFTAPVIFGAAAIILGFLARRSKEAKAGGIGIAIGLIAMLLGVLIYPLF</sequence>
<dbReference type="OrthoDB" id="2455167at2"/>
<dbReference type="Proteomes" id="UP000297776">
    <property type="component" value="Unassembled WGS sequence"/>
</dbReference>
<organism evidence="3 4">
    <name type="scientific">Jeotgalibacillus salarius</name>
    <dbReference type="NCBI Taxonomy" id="546023"/>
    <lineage>
        <taxon>Bacteria</taxon>
        <taxon>Bacillati</taxon>
        <taxon>Bacillota</taxon>
        <taxon>Bacilli</taxon>
        <taxon>Bacillales</taxon>
        <taxon>Caryophanaceae</taxon>
        <taxon>Jeotgalibacillus</taxon>
    </lineage>
</organism>
<evidence type="ECO:0000256" key="1">
    <source>
        <dbReference type="SAM" id="MobiDB-lite"/>
    </source>
</evidence>
<dbReference type="PANTHER" id="PTHR40040:SF1">
    <property type="entry name" value="MEMBRANE PROTEIN"/>
    <property type="match status" value="1"/>
</dbReference>
<accession>A0A4Y8LF25</accession>
<keyword evidence="4" id="KW-1185">Reference proteome</keyword>
<comment type="caution">
    <text evidence="3">The sequence shown here is derived from an EMBL/GenBank/DDBJ whole genome shotgun (WGS) entry which is preliminary data.</text>
</comment>
<feature type="transmembrane region" description="Helical" evidence="2">
    <location>
        <begin position="96"/>
        <end position="114"/>
    </location>
</feature>
<proteinExistence type="predicted"/>
<evidence type="ECO:0000256" key="2">
    <source>
        <dbReference type="SAM" id="Phobius"/>
    </source>
</evidence>
<dbReference type="PANTHER" id="PTHR40040">
    <property type="entry name" value="SMALL HYDROPHOBIC PROTEIN-RELATED"/>
    <property type="match status" value="1"/>
</dbReference>
<reference evidence="3 4" key="1">
    <citation type="submission" date="2019-03" db="EMBL/GenBank/DDBJ databases">
        <authorList>
            <person name="Yang Y."/>
        </authorList>
    </citation>
    <scope>NUCLEOTIDE SEQUENCE [LARGE SCALE GENOMIC DNA]</scope>
    <source>
        <strain evidence="3 4">ASL-1</strain>
    </source>
</reference>
<evidence type="ECO:0000313" key="3">
    <source>
        <dbReference type="EMBL" id="TFE01139.1"/>
    </source>
</evidence>
<dbReference type="AlphaFoldDB" id="A0A4Y8LF25"/>
<feature type="compositionally biased region" description="Basic and acidic residues" evidence="1">
    <location>
        <begin position="1"/>
        <end position="14"/>
    </location>
</feature>